<keyword evidence="5 6" id="KW-0804">Transcription</keyword>
<evidence type="ECO:0000256" key="3">
    <source>
        <dbReference type="ARBA" id="ARBA00023082"/>
    </source>
</evidence>
<evidence type="ECO:0000313" key="10">
    <source>
        <dbReference type="Proteomes" id="UP001602013"/>
    </source>
</evidence>
<protein>
    <recommendedName>
        <fullName evidence="6">RNA polymerase sigma factor</fullName>
    </recommendedName>
</protein>
<keyword evidence="4 6" id="KW-0238">DNA-binding</keyword>
<dbReference type="InterPro" id="IPR013249">
    <property type="entry name" value="RNA_pol_sigma70_r4_t2"/>
</dbReference>
<dbReference type="InterPro" id="IPR000838">
    <property type="entry name" value="RNA_pol_sigma70_ECF_CS"/>
</dbReference>
<organism evidence="9 10">
    <name type="scientific">Microtetraspora malaysiensis</name>
    <dbReference type="NCBI Taxonomy" id="161358"/>
    <lineage>
        <taxon>Bacteria</taxon>
        <taxon>Bacillati</taxon>
        <taxon>Actinomycetota</taxon>
        <taxon>Actinomycetes</taxon>
        <taxon>Streptosporangiales</taxon>
        <taxon>Streptosporangiaceae</taxon>
        <taxon>Microtetraspora</taxon>
    </lineage>
</organism>
<dbReference type="SUPFAM" id="SSF88659">
    <property type="entry name" value="Sigma3 and sigma4 domains of RNA polymerase sigma factors"/>
    <property type="match status" value="1"/>
</dbReference>
<evidence type="ECO:0000256" key="4">
    <source>
        <dbReference type="ARBA" id="ARBA00023125"/>
    </source>
</evidence>
<evidence type="ECO:0000256" key="1">
    <source>
        <dbReference type="ARBA" id="ARBA00010641"/>
    </source>
</evidence>
<evidence type="ECO:0000256" key="2">
    <source>
        <dbReference type="ARBA" id="ARBA00023015"/>
    </source>
</evidence>
<dbReference type="CDD" id="cd06171">
    <property type="entry name" value="Sigma70_r4"/>
    <property type="match status" value="1"/>
</dbReference>
<dbReference type="Proteomes" id="UP001602013">
    <property type="component" value="Unassembled WGS sequence"/>
</dbReference>
<sequence length="167" mass="18865">MASGDTEAATVFVRRYQARVFGLARTILEEDPMAEEVAQEAFIRAWRHAGVYDARKGRVATWLFTITRNLAIDALRVRREHPVDPGRLLAALTTAEPADDPPENEELARQELRNLPVEQARAVTLMVFYGMTGKEIAKLEGIPLGTVKTRIRRGLARLRERLELNDD</sequence>
<keyword evidence="3 6" id="KW-0731">Sigma factor</keyword>
<feature type="domain" description="RNA polymerase sigma factor 70 region 4 type 2" evidence="8">
    <location>
        <begin position="108"/>
        <end position="158"/>
    </location>
</feature>
<dbReference type="InterPro" id="IPR039425">
    <property type="entry name" value="RNA_pol_sigma-70-like"/>
</dbReference>
<keyword evidence="2 6" id="KW-0805">Transcription regulation</keyword>
<comment type="similarity">
    <text evidence="1 6">Belongs to the sigma-70 factor family. ECF subfamily.</text>
</comment>
<evidence type="ECO:0000256" key="5">
    <source>
        <dbReference type="ARBA" id="ARBA00023163"/>
    </source>
</evidence>
<dbReference type="InterPro" id="IPR013324">
    <property type="entry name" value="RNA_pol_sigma_r3/r4-like"/>
</dbReference>
<reference evidence="9 10" key="1">
    <citation type="submission" date="2024-10" db="EMBL/GenBank/DDBJ databases">
        <title>The Natural Products Discovery Center: Release of the First 8490 Sequenced Strains for Exploring Actinobacteria Biosynthetic Diversity.</title>
        <authorList>
            <person name="Kalkreuter E."/>
            <person name="Kautsar S.A."/>
            <person name="Yang D."/>
            <person name="Bader C.D."/>
            <person name="Teijaro C.N."/>
            <person name="Fluegel L."/>
            <person name="Davis C.M."/>
            <person name="Simpson J.R."/>
            <person name="Lauterbach L."/>
            <person name="Steele A.D."/>
            <person name="Gui C."/>
            <person name="Meng S."/>
            <person name="Li G."/>
            <person name="Viehrig K."/>
            <person name="Ye F."/>
            <person name="Su P."/>
            <person name="Kiefer A.F."/>
            <person name="Nichols A."/>
            <person name="Cepeda A.J."/>
            <person name="Yan W."/>
            <person name="Fan B."/>
            <person name="Jiang Y."/>
            <person name="Adhikari A."/>
            <person name="Zheng C.-J."/>
            <person name="Schuster L."/>
            <person name="Cowan T.M."/>
            <person name="Smanski M.J."/>
            <person name="Chevrette M.G."/>
            <person name="De Carvalho L.P.S."/>
            <person name="Shen B."/>
        </authorList>
    </citation>
    <scope>NUCLEOTIDE SEQUENCE [LARGE SCALE GENOMIC DNA]</scope>
    <source>
        <strain evidence="9 10">NPDC002173</strain>
    </source>
</reference>
<dbReference type="Gene3D" id="1.10.1740.10">
    <property type="match status" value="1"/>
</dbReference>
<keyword evidence="10" id="KW-1185">Reference proteome</keyword>
<dbReference type="PROSITE" id="PS01063">
    <property type="entry name" value="SIGMA70_ECF"/>
    <property type="match status" value="1"/>
</dbReference>
<evidence type="ECO:0000259" key="8">
    <source>
        <dbReference type="Pfam" id="PF08281"/>
    </source>
</evidence>
<dbReference type="Pfam" id="PF04542">
    <property type="entry name" value="Sigma70_r2"/>
    <property type="match status" value="1"/>
</dbReference>
<dbReference type="InterPro" id="IPR013325">
    <property type="entry name" value="RNA_pol_sigma_r2"/>
</dbReference>
<gene>
    <name evidence="9" type="ORF">ACFYXI_31850</name>
</gene>
<dbReference type="NCBIfam" id="TIGR02937">
    <property type="entry name" value="sigma70-ECF"/>
    <property type="match status" value="1"/>
</dbReference>
<dbReference type="RefSeq" id="WP_387416437.1">
    <property type="nucleotide sequence ID" value="NZ_JBIASD010000028.1"/>
</dbReference>
<comment type="caution">
    <text evidence="9">The sequence shown here is derived from an EMBL/GenBank/DDBJ whole genome shotgun (WGS) entry which is preliminary data.</text>
</comment>
<dbReference type="PANTHER" id="PTHR43133:SF62">
    <property type="entry name" value="RNA POLYMERASE SIGMA FACTOR SIGZ"/>
    <property type="match status" value="1"/>
</dbReference>
<dbReference type="Pfam" id="PF08281">
    <property type="entry name" value="Sigma70_r4_2"/>
    <property type="match status" value="1"/>
</dbReference>
<evidence type="ECO:0000313" key="9">
    <source>
        <dbReference type="EMBL" id="MFF3670190.1"/>
    </source>
</evidence>
<proteinExistence type="inferred from homology"/>
<accession>A0ABW6SYU9</accession>
<dbReference type="EMBL" id="JBIASD010000028">
    <property type="protein sequence ID" value="MFF3670190.1"/>
    <property type="molecule type" value="Genomic_DNA"/>
</dbReference>
<dbReference type="InterPro" id="IPR014284">
    <property type="entry name" value="RNA_pol_sigma-70_dom"/>
</dbReference>
<dbReference type="SUPFAM" id="SSF88946">
    <property type="entry name" value="Sigma2 domain of RNA polymerase sigma factors"/>
    <property type="match status" value="1"/>
</dbReference>
<name>A0ABW6SYU9_9ACTN</name>
<feature type="domain" description="RNA polymerase sigma-70 region 2" evidence="7">
    <location>
        <begin position="12"/>
        <end position="79"/>
    </location>
</feature>
<evidence type="ECO:0000259" key="7">
    <source>
        <dbReference type="Pfam" id="PF04542"/>
    </source>
</evidence>
<dbReference type="Gene3D" id="1.10.10.10">
    <property type="entry name" value="Winged helix-like DNA-binding domain superfamily/Winged helix DNA-binding domain"/>
    <property type="match status" value="1"/>
</dbReference>
<evidence type="ECO:0000256" key="6">
    <source>
        <dbReference type="RuleBase" id="RU000716"/>
    </source>
</evidence>
<dbReference type="InterPro" id="IPR007627">
    <property type="entry name" value="RNA_pol_sigma70_r2"/>
</dbReference>
<dbReference type="InterPro" id="IPR036388">
    <property type="entry name" value="WH-like_DNA-bd_sf"/>
</dbReference>
<dbReference type="PANTHER" id="PTHR43133">
    <property type="entry name" value="RNA POLYMERASE ECF-TYPE SIGMA FACTO"/>
    <property type="match status" value="1"/>
</dbReference>